<dbReference type="Proteomes" id="UP000440304">
    <property type="component" value="Unassembled WGS sequence"/>
</dbReference>
<keyword evidence="3" id="KW-0808">Transferase</keyword>
<dbReference type="InterPro" id="IPR002656">
    <property type="entry name" value="Acyl_transf_3_dom"/>
</dbReference>
<name>A0A6N8TH31_SHIZO</name>
<feature type="transmembrane region" description="Helical" evidence="1">
    <location>
        <begin position="138"/>
        <end position="164"/>
    </location>
</feature>
<dbReference type="OrthoDB" id="9796461at2"/>
<dbReference type="RefSeq" id="WP_160785897.1">
    <property type="nucleotide sequence ID" value="NZ_CP086611.1"/>
</dbReference>
<dbReference type="Pfam" id="PF01757">
    <property type="entry name" value="Acyl_transf_3"/>
    <property type="match status" value="1"/>
</dbReference>
<protein>
    <submittedName>
        <fullName evidence="3">Acyltransferase family protein</fullName>
    </submittedName>
</protein>
<dbReference type="PANTHER" id="PTHR23028:SF53">
    <property type="entry name" value="ACYL_TRANSF_3 DOMAIN-CONTAINING PROTEIN"/>
    <property type="match status" value="1"/>
</dbReference>
<keyword evidence="1" id="KW-0472">Membrane</keyword>
<dbReference type="GO" id="GO:0009103">
    <property type="term" value="P:lipopolysaccharide biosynthetic process"/>
    <property type="evidence" value="ECO:0007669"/>
    <property type="project" value="TreeGrafter"/>
</dbReference>
<keyword evidence="1" id="KW-1133">Transmembrane helix</keyword>
<feature type="transmembrane region" description="Helical" evidence="1">
    <location>
        <begin position="184"/>
        <end position="209"/>
    </location>
</feature>
<keyword evidence="1" id="KW-0812">Transmembrane</keyword>
<evidence type="ECO:0000259" key="2">
    <source>
        <dbReference type="Pfam" id="PF01757"/>
    </source>
</evidence>
<evidence type="ECO:0000313" key="4">
    <source>
        <dbReference type="Proteomes" id="UP000440304"/>
    </source>
</evidence>
<dbReference type="EMBL" id="WUML01000005">
    <property type="protein sequence ID" value="MXO00508.1"/>
    <property type="molecule type" value="Genomic_DNA"/>
</dbReference>
<dbReference type="GO" id="GO:0016020">
    <property type="term" value="C:membrane"/>
    <property type="evidence" value="ECO:0007669"/>
    <property type="project" value="TreeGrafter"/>
</dbReference>
<dbReference type="GO" id="GO:0016747">
    <property type="term" value="F:acyltransferase activity, transferring groups other than amino-acyl groups"/>
    <property type="evidence" value="ECO:0007669"/>
    <property type="project" value="InterPro"/>
</dbReference>
<keyword evidence="3" id="KW-0012">Acyltransferase</keyword>
<reference evidence="3 4" key="1">
    <citation type="submission" date="2019-12" db="EMBL/GenBank/DDBJ databases">
        <title>Shinella granuli gen. nov., sp. nov., and proposal of the reclassification of Zoogloea ramigera ATCC 19623 as Shinella zoogloeoides sp. nov.</title>
        <authorList>
            <person name="Gao J."/>
        </authorList>
    </citation>
    <scope>NUCLEOTIDE SEQUENCE [LARGE SCALE GENOMIC DNA]</scope>
    <source>
        <strain evidence="3 4">DSM 287</strain>
    </source>
</reference>
<dbReference type="AlphaFoldDB" id="A0A6N8TH31"/>
<feature type="transmembrane region" description="Helical" evidence="1">
    <location>
        <begin position="339"/>
        <end position="360"/>
    </location>
</feature>
<comment type="caution">
    <text evidence="3">The sequence shown here is derived from an EMBL/GenBank/DDBJ whole genome shotgun (WGS) entry which is preliminary data.</text>
</comment>
<organism evidence="3 4">
    <name type="scientific">Shinella zoogloeoides</name>
    <name type="common">Crabtreella saccharophila</name>
    <dbReference type="NCBI Taxonomy" id="352475"/>
    <lineage>
        <taxon>Bacteria</taxon>
        <taxon>Pseudomonadati</taxon>
        <taxon>Pseudomonadota</taxon>
        <taxon>Alphaproteobacteria</taxon>
        <taxon>Hyphomicrobiales</taxon>
        <taxon>Rhizobiaceae</taxon>
        <taxon>Shinella</taxon>
    </lineage>
</organism>
<feature type="transmembrane region" description="Helical" evidence="1">
    <location>
        <begin position="37"/>
        <end position="54"/>
    </location>
</feature>
<feature type="domain" description="Acyltransferase 3" evidence="2">
    <location>
        <begin position="9"/>
        <end position="354"/>
    </location>
</feature>
<evidence type="ECO:0000313" key="3">
    <source>
        <dbReference type="EMBL" id="MXO00508.1"/>
    </source>
</evidence>
<evidence type="ECO:0000256" key="1">
    <source>
        <dbReference type="SAM" id="Phobius"/>
    </source>
</evidence>
<gene>
    <name evidence="3" type="ORF">GR156_09360</name>
</gene>
<accession>A0A6N8TH31</accession>
<dbReference type="PANTHER" id="PTHR23028">
    <property type="entry name" value="ACETYLTRANSFERASE"/>
    <property type="match status" value="1"/>
</dbReference>
<dbReference type="InterPro" id="IPR050879">
    <property type="entry name" value="Acyltransferase_3"/>
</dbReference>
<feature type="transmembrane region" description="Helical" evidence="1">
    <location>
        <begin position="221"/>
        <end position="240"/>
    </location>
</feature>
<feature type="transmembrane region" description="Helical" evidence="1">
    <location>
        <begin position="307"/>
        <end position="327"/>
    </location>
</feature>
<feature type="transmembrane region" description="Helical" evidence="1">
    <location>
        <begin position="99"/>
        <end position="117"/>
    </location>
</feature>
<sequence>MQGGTRSGEVDSLRCFAMLAVVAQHCGILPFGWTGVWLFYVISGFVVTLSLMRHGNDDKRQLLASFYARRSARIIPVYAFYLLLGVTVLWALGKTAEPGALISLLLFYNNFAMIFGFGEMQSWPVGHLWTISVEMQFYALYGFLFAYLSGKRLLQALMAMLILSPVARGVAGMLAPEILGSDLAVAYGIYATSFLHFDSFAIGALLALNWSFVRDRGGERLLFSIGTAALGLYVLVYAGVNHFLLGRTGVDIVRDILSGIMYGNGREIWLYSAVALFACGVLAWTAAGTAPWRTLTGVRLFQRIGEVSYGAYIFHALAITLVFNLVGGDSESSPVGLRIAVFVAASLIATGAAMLSFRYIEKPLIGKMNRALTSAHA</sequence>
<proteinExistence type="predicted"/>
<feature type="transmembrane region" description="Helical" evidence="1">
    <location>
        <begin position="268"/>
        <end position="287"/>
    </location>
</feature>
<feature type="transmembrane region" description="Helical" evidence="1">
    <location>
        <begin position="75"/>
        <end position="93"/>
    </location>
</feature>